<organism evidence="3 4">
    <name type="scientific">Saccharothrix ecbatanensis</name>
    <dbReference type="NCBI Taxonomy" id="1105145"/>
    <lineage>
        <taxon>Bacteria</taxon>
        <taxon>Bacillati</taxon>
        <taxon>Actinomycetota</taxon>
        <taxon>Actinomycetes</taxon>
        <taxon>Pseudonocardiales</taxon>
        <taxon>Pseudonocardiaceae</taxon>
        <taxon>Saccharothrix</taxon>
    </lineage>
</organism>
<accession>A0A7W9HGH3</accession>
<protein>
    <recommendedName>
        <fullName evidence="5">PknH-like protein</fullName>
    </recommendedName>
</protein>
<name>A0A7W9HGH3_9PSEU</name>
<evidence type="ECO:0000313" key="3">
    <source>
        <dbReference type="EMBL" id="MBB5801828.1"/>
    </source>
</evidence>
<evidence type="ECO:0000313" key="4">
    <source>
        <dbReference type="Proteomes" id="UP000552097"/>
    </source>
</evidence>
<sequence>MRRLVLSAILLCGACTAAPAPPPTPSDTGTTTTTTTITTTTASPGELAPLRVKAATLPADALADLGAKEVTEEGPWTKWGIPTTCETSRPDSRDEFGYYVYHARNWEGPDFGFHHGVAWFKEHDGAAVVAKIRTFAESCEQYVDREYSGSDQPIALTPFDIPPLPGINAAYGYCEANDELAACWAVLSGGDLVSIAVIGGIPHQDEAVGILLDLLPAVAEKLAN</sequence>
<keyword evidence="4" id="KW-1185">Reference proteome</keyword>
<feature type="region of interest" description="Disordered" evidence="1">
    <location>
        <begin position="18"/>
        <end position="45"/>
    </location>
</feature>
<feature type="signal peptide" evidence="2">
    <location>
        <begin position="1"/>
        <end position="20"/>
    </location>
</feature>
<dbReference type="EMBL" id="JACHMO010000001">
    <property type="protein sequence ID" value="MBB5801828.1"/>
    <property type="molecule type" value="Genomic_DNA"/>
</dbReference>
<dbReference type="Proteomes" id="UP000552097">
    <property type="component" value="Unassembled WGS sequence"/>
</dbReference>
<evidence type="ECO:0000256" key="2">
    <source>
        <dbReference type="SAM" id="SignalP"/>
    </source>
</evidence>
<gene>
    <name evidence="3" type="ORF">F4560_001596</name>
</gene>
<dbReference type="RefSeq" id="WP_184918149.1">
    <property type="nucleotide sequence ID" value="NZ_JACHMO010000001.1"/>
</dbReference>
<feature type="compositionally biased region" description="Low complexity" evidence="1">
    <location>
        <begin position="26"/>
        <end position="42"/>
    </location>
</feature>
<dbReference type="AlphaFoldDB" id="A0A7W9HGH3"/>
<proteinExistence type="predicted"/>
<evidence type="ECO:0008006" key="5">
    <source>
        <dbReference type="Google" id="ProtNLM"/>
    </source>
</evidence>
<evidence type="ECO:0000256" key="1">
    <source>
        <dbReference type="SAM" id="MobiDB-lite"/>
    </source>
</evidence>
<comment type="caution">
    <text evidence="3">The sequence shown here is derived from an EMBL/GenBank/DDBJ whole genome shotgun (WGS) entry which is preliminary data.</text>
</comment>
<feature type="chain" id="PRO_5038400865" description="PknH-like protein" evidence="2">
    <location>
        <begin position="21"/>
        <end position="224"/>
    </location>
</feature>
<reference evidence="3 4" key="1">
    <citation type="submission" date="2020-08" db="EMBL/GenBank/DDBJ databases">
        <title>Sequencing the genomes of 1000 actinobacteria strains.</title>
        <authorList>
            <person name="Klenk H.-P."/>
        </authorList>
    </citation>
    <scope>NUCLEOTIDE SEQUENCE [LARGE SCALE GENOMIC DNA]</scope>
    <source>
        <strain evidence="3 4">DSM 45486</strain>
    </source>
</reference>
<keyword evidence="2" id="KW-0732">Signal</keyword>